<feature type="compositionally biased region" description="Basic and acidic residues" evidence="1">
    <location>
        <begin position="425"/>
        <end position="445"/>
    </location>
</feature>
<organism evidence="2 3">
    <name type="scientific">Rhynchospora tenuis</name>
    <dbReference type="NCBI Taxonomy" id="198213"/>
    <lineage>
        <taxon>Eukaryota</taxon>
        <taxon>Viridiplantae</taxon>
        <taxon>Streptophyta</taxon>
        <taxon>Embryophyta</taxon>
        <taxon>Tracheophyta</taxon>
        <taxon>Spermatophyta</taxon>
        <taxon>Magnoliopsida</taxon>
        <taxon>Liliopsida</taxon>
        <taxon>Poales</taxon>
        <taxon>Cyperaceae</taxon>
        <taxon>Cyperoideae</taxon>
        <taxon>Rhynchosporeae</taxon>
        <taxon>Rhynchospora</taxon>
    </lineage>
</organism>
<feature type="compositionally biased region" description="Basic residues" evidence="1">
    <location>
        <begin position="446"/>
        <end position="462"/>
    </location>
</feature>
<dbReference type="AlphaFoldDB" id="A0AAD5Z8P7"/>
<evidence type="ECO:0000313" key="2">
    <source>
        <dbReference type="EMBL" id="KAJ3688918.1"/>
    </source>
</evidence>
<feature type="region of interest" description="Disordered" evidence="1">
    <location>
        <begin position="1058"/>
        <end position="1084"/>
    </location>
</feature>
<feature type="compositionally biased region" description="Basic and acidic residues" evidence="1">
    <location>
        <begin position="354"/>
        <end position="371"/>
    </location>
</feature>
<feature type="region of interest" description="Disordered" evidence="1">
    <location>
        <begin position="410"/>
        <end position="540"/>
    </location>
</feature>
<feature type="compositionally biased region" description="Basic and acidic residues" evidence="1">
    <location>
        <begin position="463"/>
        <end position="477"/>
    </location>
</feature>
<dbReference type="PANTHER" id="PTHR31008:SF2">
    <property type="entry name" value="COP1-INTERACTING PROTEIN-LIKE PROTEIN"/>
    <property type="match status" value="1"/>
</dbReference>
<feature type="region of interest" description="Disordered" evidence="1">
    <location>
        <begin position="1166"/>
        <end position="1185"/>
    </location>
</feature>
<dbReference type="EMBL" id="JAMRDG010000002">
    <property type="protein sequence ID" value="KAJ3688918.1"/>
    <property type="molecule type" value="Genomic_DNA"/>
</dbReference>
<proteinExistence type="predicted"/>
<feature type="region of interest" description="Disordered" evidence="1">
    <location>
        <begin position="737"/>
        <end position="790"/>
    </location>
</feature>
<evidence type="ECO:0008006" key="4">
    <source>
        <dbReference type="Google" id="ProtNLM"/>
    </source>
</evidence>
<feature type="compositionally biased region" description="Basic and acidic residues" evidence="1">
    <location>
        <begin position="500"/>
        <end position="523"/>
    </location>
</feature>
<feature type="compositionally biased region" description="Low complexity" evidence="1">
    <location>
        <begin position="413"/>
        <end position="423"/>
    </location>
</feature>
<feature type="compositionally biased region" description="Basic and acidic residues" evidence="1">
    <location>
        <begin position="893"/>
        <end position="909"/>
    </location>
</feature>
<feature type="compositionally biased region" description="Polar residues" evidence="1">
    <location>
        <begin position="883"/>
        <end position="892"/>
    </location>
</feature>
<feature type="region of interest" description="Disordered" evidence="1">
    <location>
        <begin position="330"/>
        <end position="398"/>
    </location>
</feature>
<feature type="compositionally biased region" description="Basic and acidic residues" evidence="1">
    <location>
        <begin position="269"/>
        <end position="292"/>
    </location>
</feature>
<feature type="compositionally biased region" description="Polar residues" evidence="1">
    <location>
        <begin position="923"/>
        <end position="933"/>
    </location>
</feature>
<feature type="compositionally biased region" description="Basic and acidic residues" evidence="1">
    <location>
        <begin position="745"/>
        <end position="770"/>
    </location>
</feature>
<feature type="compositionally biased region" description="Basic and acidic residues" evidence="1">
    <location>
        <begin position="1058"/>
        <end position="1071"/>
    </location>
</feature>
<feature type="compositionally biased region" description="Low complexity" evidence="1">
    <location>
        <begin position="870"/>
        <end position="879"/>
    </location>
</feature>
<feature type="compositionally biased region" description="Basic residues" evidence="1">
    <location>
        <begin position="343"/>
        <end position="353"/>
    </location>
</feature>
<feature type="compositionally biased region" description="Basic and acidic residues" evidence="1">
    <location>
        <begin position="1166"/>
        <end position="1175"/>
    </location>
</feature>
<feature type="compositionally biased region" description="Basic residues" evidence="1">
    <location>
        <begin position="384"/>
        <end position="396"/>
    </location>
</feature>
<sequence length="1223" mass="135294">MKSEVRLDSAVFQLTPTRTRCDLVIHANGKSEKIASGLLNPFLAHLKVAQDQIAKGGYSITLEPNPHIDAAWFTKGTVERFVRFVSTPEILERVTTIESEILQIEEAIAVQSTDSIGVGNGEDHQQRSAEFTDGTNADGDKAIVVYKPGSQPQLASSNGSTNQEENSKVQLLKVLETRRNVLRKEQGMAFARAVAAGFDMDTLPYLVSFSECFGASRLMKASSQFMELWRRKHETGQWVEVEAIDTMSMRSELPPFNMPAILLAGDHTKANLDGTDQHNPDGSAKPDQKNPHEYFQGQFYPPWSMPYPPPYPMQGMPYYQNYPHGGAHSYYPSPYPPSEEHHHHSRTKRHSKSSSKDSDSKSHEGTEHASSESDQEANGSSQGHKNKKGSKKKKKSNMVVIKNLNYITKKLAGSDSGSGLGSDSESDKSDRSDSDKDSTDSDAKESRKKHKKSSKKKDKHRRKPEDSPRDARNRDSTGFEEPQMEGDSGHWQAFQSFLLKAEEKSHSNDGDMFSSEREPVPSRRREKGGNAAEPFLPSERDYVFGHERSSAGFDSANGSISRVRQLSSNDEMLMSGENGFADNRFKEIEGSGARVYRRPGAGDDHFIVYGQEKQMVSMGHDIDPLAESQYKQSNLDNNKSYGVNDESFMLAMRSGLHDSVGSDIRGSIDIDSELPKGTNDSTTKVASQVFYEPEELTMIPDRGFEPMSAGYDPAIDYESQVHIEKVVKVEEVLEESSPGAQVEKLSAEKDKKVRKSQDGVLDKRRKDALIRRLSGGSTSRASPLTEAQKRAQNLRSYKADLQKLKKEQEEEQIKRLEALKLERQKRIAARSNNANPTQQVKPKPTSKPTQKTSKFTDSDPNSTPARKIVTKTTPTKSTGSGNGLTRSVSSLSDTRKEKNGSGESKRLSEPIRSSTVVKKRSGTGATKSSGAKETQTKKISAILQLDQSKSATLPELKIKNNKDNPSPALKFSHEKVENEMVIEKNVVTVENEVAASPKPVPVRESYVAAQVHSEVEKSEVYEREQKMDKVAAEEQYVAVRAPPSPVLVSEVISGAMESRRGSSEVVKREELSVDAPNDESHTPIERPYQAPMARLTSMEDVHPVSTIPESETPVPIESVQMSAPVVSSDLVLVNQILSQETIVEKTKGKESKGGFRKLLKFGRKSHAGEGVHTESDASSVDDAANSSHDAHLLKNLITQDDTKVSKSFSLLSPFRKDKKVIVL</sequence>
<accession>A0AAD5Z8P7</accession>
<feature type="region of interest" description="Disordered" evidence="1">
    <location>
        <begin position="824"/>
        <end position="938"/>
    </location>
</feature>
<protein>
    <recommendedName>
        <fullName evidence="4">COP1-interacting protein 7</fullName>
    </recommendedName>
</protein>
<name>A0AAD5Z8P7_9POAL</name>
<gene>
    <name evidence="2" type="ORF">LUZ61_018082</name>
</gene>
<feature type="compositionally biased region" description="Low complexity" evidence="1">
    <location>
        <begin position="1176"/>
        <end position="1185"/>
    </location>
</feature>
<keyword evidence="3" id="KW-1185">Reference proteome</keyword>
<feature type="compositionally biased region" description="Low complexity" evidence="1">
    <location>
        <begin position="836"/>
        <end position="853"/>
    </location>
</feature>
<dbReference type="PANTHER" id="PTHR31008">
    <property type="entry name" value="COP1-INTERACTING PROTEIN-RELATED"/>
    <property type="match status" value="1"/>
</dbReference>
<reference evidence="2 3" key="1">
    <citation type="journal article" date="2022" name="Cell">
        <title>Repeat-based holocentromeres influence genome architecture and karyotype evolution.</title>
        <authorList>
            <person name="Hofstatter P.G."/>
            <person name="Thangavel G."/>
            <person name="Lux T."/>
            <person name="Neumann P."/>
            <person name="Vondrak T."/>
            <person name="Novak P."/>
            <person name="Zhang M."/>
            <person name="Costa L."/>
            <person name="Castellani M."/>
            <person name="Scott A."/>
            <person name="Toegelov H."/>
            <person name="Fuchs J."/>
            <person name="Mata-Sucre Y."/>
            <person name="Dias Y."/>
            <person name="Vanzela A.L.L."/>
            <person name="Huettel B."/>
            <person name="Almeida C.C.S."/>
            <person name="Simkova H."/>
            <person name="Souza G."/>
            <person name="Pedrosa-Harand A."/>
            <person name="Macas J."/>
            <person name="Mayer K.F.X."/>
            <person name="Houben A."/>
            <person name="Marques A."/>
        </authorList>
    </citation>
    <scope>NUCLEOTIDE SEQUENCE [LARGE SCALE GENOMIC DNA]</scope>
    <source>
        <strain evidence="2">RhyTen1mFocal</strain>
    </source>
</reference>
<feature type="region of interest" description="Disordered" evidence="1">
    <location>
        <begin position="269"/>
        <end position="297"/>
    </location>
</feature>
<evidence type="ECO:0000313" key="3">
    <source>
        <dbReference type="Proteomes" id="UP001210211"/>
    </source>
</evidence>
<dbReference type="Proteomes" id="UP001210211">
    <property type="component" value="Unassembled WGS sequence"/>
</dbReference>
<comment type="caution">
    <text evidence="2">The sequence shown here is derived from an EMBL/GenBank/DDBJ whole genome shotgun (WGS) entry which is preliminary data.</text>
</comment>
<evidence type="ECO:0000256" key="1">
    <source>
        <dbReference type="SAM" id="MobiDB-lite"/>
    </source>
</evidence>